<keyword evidence="6 7" id="KW-0998">Cell outer membrane</keyword>
<dbReference type="InterPro" id="IPR008969">
    <property type="entry name" value="CarboxyPept-like_regulatory"/>
</dbReference>
<dbReference type="InterPro" id="IPR012910">
    <property type="entry name" value="Plug_dom"/>
</dbReference>
<feature type="domain" description="TonB-dependent receptor plug" evidence="9">
    <location>
        <begin position="262"/>
        <end position="337"/>
    </location>
</feature>
<feature type="chain" id="PRO_5013019538" evidence="8">
    <location>
        <begin position="23"/>
        <end position="905"/>
    </location>
</feature>
<keyword evidence="3 7" id="KW-1134">Transmembrane beta strand</keyword>
<evidence type="ECO:0000256" key="4">
    <source>
        <dbReference type="ARBA" id="ARBA00022692"/>
    </source>
</evidence>
<dbReference type="OrthoDB" id="9803050at2"/>
<dbReference type="PROSITE" id="PS52016">
    <property type="entry name" value="TONB_DEPENDENT_REC_3"/>
    <property type="match status" value="1"/>
</dbReference>
<keyword evidence="5 7" id="KW-0472">Membrane</keyword>
<evidence type="ECO:0000256" key="6">
    <source>
        <dbReference type="ARBA" id="ARBA00023237"/>
    </source>
</evidence>
<dbReference type="Gene3D" id="2.60.40.1120">
    <property type="entry name" value="Carboxypeptidase-like, regulatory domain"/>
    <property type="match status" value="1"/>
</dbReference>
<dbReference type="Gene3D" id="2.40.170.20">
    <property type="entry name" value="TonB-dependent receptor, beta-barrel domain"/>
    <property type="match status" value="1"/>
</dbReference>
<evidence type="ECO:0000313" key="11">
    <source>
        <dbReference type="Proteomes" id="UP000184368"/>
    </source>
</evidence>
<comment type="similarity">
    <text evidence="7">Belongs to the TonB-dependent receptor family.</text>
</comment>
<dbReference type="RefSeq" id="WP_073046909.1">
    <property type="nucleotide sequence ID" value="NZ_FQUO01000018.1"/>
</dbReference>
<dbReference type="STRING" id="1302690.BUE76_03675"/>
<evidence type="ECO:0000256" key="5">
    <source>
        <dbReference type="ARBA" id="ARBA00023136"/>
    </source>
</evidence>
<dbReference type="EMBL" id="FQUO01000018">
    <property type="protein sequence ID" value="SHG11354.1"/>
    <property type="molecule type" value="Genomic_DNA"/>
</dbReference>
<evidence type="ECO:0000256" key="3">
    <source>
        <dbReference type="ARBA" id="ARBA00022452"/>
    </source>
</evidence>
<evidence type="ECO:0000256" key="1">
    <source>
        <dbReference type="ARBA" id="ARBA00004571"/>
    </source>
</evidence>
<evidence type="ECO:0000259" key="9">
    <source>
        <dbReference type="Pfam" id="PF07715"/>
    </source>
</evidence>
<evidence type="ECO:0000256" key="8">
    <source>
        <dbReference type="SAM" id="SignalP"/>
    </source>
</evidence>
<dbReference type="SUPFAM" id="SSF49464">
    <property type="entry name" value="Carboxypeptidase regulatory domain-like"/>
    <property type="match status" value="1"/>
</dbReference>
<dbReference type="Pfam" id="PF13715">
    <property type="entry name" value="CarbopepD_reg_2"/>
    <property type="match status" value="1"/>
</dbReference>
<evidence type="ECO:0000256" key="7">
    <source>
        <dbReference type="PROSITE-ProRule" id="PRU01360"/>
    </source>
</evidence>
<organism evidence="10 11">
    <name type="scientific">Cnuella takakiae</name>
    <dbReference type="NCBI Taxonomy" id="1302690"/>
    <lineage>
        <taxon>Bacteria</taxon>
        <taxon>Pseudomonadati</taxon>
        <taxon>Bacteroidota</taxon>
        <taxon>Chitinophagia</taxon>
        <taxon>Chitinophagales</taxon>
        <taxon>Chitinophagaceae</taxon>
        <taxon>Cnuella</taxon>
    </lineage>
</organism>
<accession>A0A1M5H5X3</accession>
<sequence>MNNRIHYILLLLLLLWVQAATAQTGKRADASFSKTPFRKFAAKVEELYGCRMFFIEPSLDSVAVSATLKAATLPELLEAVTSGSGYHFAIDPDNNVFITTTPLKPLAANFFSPGGRTADTTRRQLQPQAVVVGSAKGGTAKNRATLAGYIRQRKNGESIGGAQIQVVGAGNSVLAANDGFYTLNLAPGRYTLRISSTGMQETELPVQVLGDGRLNFELDEQITSLRGVTVYSGRNTNLRTTQMGIEKLNIRTIKQLPALMGEVDVLRVVMALPGVSTIGEASTGINVRGGAASQNLMLYDGATIYNPAHLFGFFAAYNPDMVKGVDLYKSFVPEKYGGRLSAVLDVSTREGNRKQVSGNAGVGLLTSRVSLEGPLGSDKTTFLVGGRTTYSNWLLRQLPRGVYRNSAASFSDADLHLQHRIDDRNTLSLTGYFSQDDFRFNNDTNYAYGNRNVNLKWKRQFSNRLTGMFSGGLDRYGFDVGSQSNSVNGFALSFGITQLFLRSDFTYIPNNKHTLSFGLHTMRYKLQPGELVPQGKESLVAGRKIAAEQALESALYLGDQVTVNSKLSVNAGIRLSAFQYLGPRTVYRYVAGLPRSQNTVQDSAYYGRGKLVKNWMGPEFRFSARYSLNAQTSMKMGVNTLRQYLHMLSTSAAISPVDSWKLSDNHIRPQVGEQASLGIYRNTRNNVLELSVEAYYKRMRHFLDYKSGAVLVLNERVERDVVNTKGYAYGAELLVRKTTGKLNGWIAYTFSRSWLRLDDPIAGEQINRGKAYPADFDKPHNLNVVTNYRFSHRFSASANLVYNTGRPVTLPIGSFVLGGAQRLLYGDRNSHRIPDYFRTDLSFNVEGNHKVHQRTHNAWSFGVYNMLARRNVYSVYFVQEQNEIKGYQLSIFATAIPFVTFNIRF</sequence>
<keyword evidence="4 7" id="KW-0812">Transmembrane</keyword>
<evidence type="ECO:0000313" key="10">
    <source>
        <dbReference type="EMBL" id="SHG11354.1"/>
    </source>
</evidence>
<keyword evidence="2 7" id="KW-0813">Transport</keyword>
<gene>
    <name evidence="10" type="ORF">SAMN05444008_11845</name>
</gene>
<dbReference type="Proteomes" id="UP000184368">
    <property type="component" value="Unassembled WGS sequence"/>
</dbReference>
<dbReference type="InterPro" id="IPR039426">
    <property type="entry name" value="TonB-dep_rcpt-like"/>
</dbReference>
<reference evidence="10 11" key="1">
    <citation type="submission" date="2016-11" db="EMBL/GenBank/DDBJ databases">
        <authorList>
            <person name="Jaros S."/>
            <person name="Januszkiewicz K."/>
            <person name="Wedrychowicz H."/>
        </authorList>
    </citation>
    <scope>NUCLEOTIDE SEQUENCE [LARGE SCALE GENOMIC DNA]</scope>
    <source>
        <strain evidence="10 11">DSM 26897</strain>
    </source>
</reference>
<keyword evidence="11" id="KW-1185">Reference proteome</keyword>
<dbReference type="Pfam" id="PF07715">
    <property type="entry name" value="Plug"/>
    <property type="match status" value="1"/>
</dbReference>
<keyword evidence="8" id="KW-0732">Signal</keyword>
<dbReference type="SUPFAM" id="SSF56935">
    <property type="entry name" value="Porins"/>
    <property type="match status" value="1"/>
</dbReference>
<dbReference type="GO" id="GO:0009279">
    <property type="term" value="C:cell outer membrane"/>
    <property type="evidence" value="ECO:0007669"/>
    <property type="project" value="UniProtKB-SubCell"/>
</dbReference>
<protein>
    <submittedName>
        <fullName evidence="10">TonB-dependent Receptor Plug Domain</fullName>
    </submittedName>
</protein>
<dbReference type="Gene3D" id="2.170.130.10">
    <property type="entry name" value="TonB-dependent receptor, plug domain"/>
    <property type="match status" value="1"/>
</dbReference>
<dbReference type="AlphaFoldDB" id="A0A1M5H5X3"/>
<dbReference type="InterPro" id="IPR036942">
    <property type="entry name" value="Beta-barrel_TonB_sf"/>
</dbReference>
<proteinExistence type="inferred from homology"/>
<keyword evidence="10" id="KW-0675">Receptor</keyword>
<feature type="signal peptide" evidence="8">
    <location>
        <begin position="1"/>
        <end position="22"/>
    </location>
</feature>
<name>A0A1M5H5X3_9BACT</name>
<dbReference type="InterPro" id="IPR037066">
    <property type="entry name" value="Plug_dom_sf"/>
</dbReference>
<evidence type="ECO:0000256" key="2">
    <source>
        <dbReference type="ARBA" id="ARBA00022448"/>
    </source>
</evidence>
<comment type="subcellular location">
    <subcellularLocation>
        <location evidence="1 7">Cell outer membrane</location>
        <topology evidence="1 7">Multi-pass membrane protein</topology>
    </subcellularLocation>
</comment>